<dbReference type="PANTHER" id="PTHR30620">
    <property type="entry name" value="PERIPLASMIC BETA-GLUCOSIDASE-RELATED"/>
    <property type="match status" value="1"/>
</dbReference>
<evidence type="ECO:0000313" key="8">
    <source>
        <dbReference type="EMBL" id="KAI9185671.1"/>
    </source>
</evidence>
<dbReference type="SUPFAM" id="SSF52279">
    <property type="entry name" value="Beta-D-glucan exohydrolase, C-terminal domain"/>
    <property type="match status" value="1"/>
</dbReference>
<evidence type="ECO:0000256" key="6">
    <source>
        <dbReference type="ARBA" id="ARBA00023295"/>
    </source>
</evidence>
<dbReference type="PANTHER" id="PTHR30620:SF16">
    <property type="entry name" value="LYSOSOMAL BETA GLUCOSIDASE"/>
    <property type="match status" value="1"/>
</dbReference>
<keyword evidence="4 7" id="KW-0732">Signal</keyword>
<reference evidence="8" key="1">
    <citation type="journal article" date="2022" name="Plant J.">
        <title>Strategies of tolerance reflected in two North American maple genomes.</title>
        <authorList>
            <person name="McEvoy S.L."/>
            <person name="Sezen U.U."/>
            <person name="Trouern-Trend A."/>
            <person name="McMahon S.M."/>
            <person name="Schaberg P.G."/>
            <person name="Yang J."/>
            <person name="Wegrzyn J.L."/>
            <person name="Swenson N.G."/>
        </authorList>
    </citation>
    <scope>NUCLEOTIDE SEQUENCE</scope>
    <source>
        <strain evidence="8">91603</strain>
    </source>
</reference>
<comment type="similarity">
    <text evidence="2">Belongs to the glycosyl hydrolase 3 family.</text>
</comment>
<sequence>MDSRIPILLMGMLLLLCCLAEAESVEPLIEVVHEENPDSNHVKSNNFSYTIVVVVVMQPYIPLMDALVATWLPGSEGQGVADVLFDDYGSHASFLGHGSGLLVSLPNLSKIARSVCHWELISLMKPFQLFILEIGGS</sequence>
<dbReference type="GO" id="GO:0009251">
    <property type="term" value="P:glucan catabolic process"/>
    <property type="evidence" value="ECO:0007669"/>
    <property type="project" value="TreeGrafter"/>
</dbReference>
<dbReference type="Proteomes" id="UP001064489">
    <property type="component" value="Chromosome 3"/>
</dbReference>
<evidence type="ECO:0000256" key="4">
    <source>
        <dbReference type="ARBA" id="ARBA00022729"/>
    </source>
</evidence>
<evidence type="ECO:0000256" key="5">
    <source>
        <dbReference type="ARBA" id="ARBA00022801"/>
    </source>
</evidence>
<feature type="chain" id="PRO_5042166710" description="beta-glucosidase" evidence="7">
    <location>
        <begin position="23"/>
        <end position="137"/>
    </location>
</feature>
<dbReference type="Gene3D" id="3.40.50.1700">
    <property type="entry name" value="Glycoside hydrolase family 3 C-terminal domain"/>
    <property type="match status" value="1"/>
</dbReference>
<dbReference type="InterPro" id="IPR051915">
    <property type="entry name" value="Cellulose_Degrad_GH3"/>
</dbReference>
<feature type="signal peptide" evidence="7">
    <location>
        <begin position="1"/>
        <end position="22"/>
    </location>
</feature>
<gene>
    <name evidence="8" type="ORF">LWI28_009467</name>
</gene>
<keyword evidence="9" id="KW-1185">Reference proteome</keyword>
<dbReference type="GO" id="GO:0008422">
    <property type="term" value="F:beta-glucosidase activity"/>
    <property type="evidence" value="ECO:0007669"/>
    <property type="project" value="UniProtKB-EC"/>
</dbReference>
<evidence type="ECO:0000256" key="7">
    <source>
        <dbReference type="SAM" id="SignalP"/>
    </source>
</evidence>
<organism evidence="8 9">
    <name type="scientific">Acer negundo</name>
    <name type="common">Box elder</name>
    <dbReference type="NCBI Taxonomy" id="4023"/>
    <lineage>
        <taxon>Eukaryota</taxon>
        <taxon>Viridiplantae</taxon>
        <taxon>Streptophyta</taxon>
        <taxon>Embryophyta</taxon>
        <taxon>Tracheophyta</taxon>
        <taxon>Spermatophyta</taxon>
        <taxon>Magnoliopsida</taxon>
        <taxon>eudicotyledons</taxon>
        <taxon>Gunneridae</taxon>
        <taxon>Pentapetalae</taxon>
        <taxon>rosids</taxon>
        <taxon>malvids</taxon>
        <taxon>Sapindales</taxon>
        <taxon>Sapindaceae</taxon>
        <taxon>Hippocastanoideae</taxon>
        <taxon>Acereae</taxon>
        <taxon>Acer</taxon>
    </lineage>
</organism>
<proteinExistence type="inferred from homology"/>
<evidence type="ECO:0000313" key="9">
    <source>
        <dbReference type="Proteomes" id="UP001064489"/>
    </source>
</evidence>
<dbReference type="EC" id="3.2.1.21" evidence="3"/>
<dbReference type="EMBL" id="JAJSOW010000100">
    <property type="protein sequence ID" value="KAI9185671.1"/>
    <property type="molecule type" value="Genomic_DNA"/>
</dbReference>
<comment type="catalytic activity">
    <reaction evidence="1">
        <text>Hydrolysis of terminal, non-reducing beta-D-glucosyl residues with release of beta-D-glucose.</text>
        <dbReference type="EC" id="3.2.1.21"/>
    </reaction>
</comment>
<protein>
    <recommendedName>
        <fullName evidence="3">beta-glucosidase</fullName>
        <ecNumber evidence="3">3.2.1.21</ecNumber>
    </recommendedName>
</protein>
<keyword evidence="5" id="KW-0378">Hydrolase</keyword>
<evidence type="ECO:0000256" key="1">
    <source>
        <dbReference type="ARBA" id="ARBA00000448"/>
    </source>
</evidence>
<dbReference type="InterPro" id="IPR036881">
    <property type="entry name" value="Glyco_hydro_3_C_sf"/>
</dbReference>
<dbReference type="AlphaFoldDB" id="A0AAD5NV96"/>
<evidence type="ECO:0000256" key="3">
    <source>
        <dbReference type="ARBA" id="ARBA00012744"/>
    </source>
</evidence>
<reference evidence="8" key="2">
    <citation type="submission" date="2023-02" db="EMBL/GenBank/DDBJ databases">
        <authorList>
            <person name="Swenson N.G."/>
            <person name="Wegrzyn J.L."/>
            <person name="Mcevoy S.L."/>
        </authorList>
    </citation>
    <scope>NUCLEOTIDE SEQUENCE</scope>
    <source>
        <strain evidence="8">91603</strain>
        <tissue evidence="8">Leaf</tissue>
    </source>
</reference>
<evidence type="ECO:0000256" key="2">
    <source>
        <dbReference type="ARBA" id="ARBA00005336"/>
    </source>
</evidence>
<keyword evidence="6" id="KW-0326">Glycosidase</keyword>
<name>A0AAD5NV96_ACENE</name>
<comment type="caution">
    <text evidence="8">The sequence shown here is derived from an EMBL/GenBank/DDBJ whole genome shotgun (WGS) entry which is preliminary data.</text>
</comment>
<accession>A0AAD5NV96</accession>